<dbReference type="InterPro" id="IPR001031">
    <property type="entry name" value="Thioesterase"/>
</dbReference>
<dbReference type="Gene3D" id="3.40.50.12780">
    <property type="entry name" value="N-terminal domain of ligase-like"/>
    <property type="match status" value="1"/>
</dbReference>
<protein>
    <submittedName>
        <fullName evidence="5">Amino acid adenylation domain-containing protein</fullName>
    </submittedName>
    <submittedName>
        <fullName evidence="6">Non-ribosomal peptide synthetase</fullName>
    </submittedName>
</protein>
<dbReference type="PROSITE" id="PS00012">
    <property type="entry name" value="PHOSPHOPANTETHEINE"/>
    <property type="match status" value="2"/>
</dbReference>
<dbReference type="GO" id="GO:0005829">
    <property type="term" value="C:cytosol"/>
    <property type="evidence" value="ECO:0007669"/>
    <property type="project" value="TreeGrafter"/>
</dbReference>
<dbReference type="PROSITE" id="PS00018">
    <property type="entry name" value="EF_HAND_1"/>
    <property type="match status" value="1"/>
</dbReference>
<gene>
    <name evidence="5" type="ORF">F9Y85_18295</name>
    <name evidence="6" type="ORF">R5H13_02150</name>
</gene>
<dbReference type="SMART" id="SM00823">
    <property type="entry name" value="PKS_PP"/>
    <property type="match status" value="3"/>
</dbReference>
<dbReference type="FunFam" id="3.40.50.980:FF:000001">
    <property type="entry name" value="Non-ribosomal peptide synthetase"/>
    <property type="match status" value="2"/>
</dbReference>
<sequence length="4022" mass="447234">MNEQQRQIEALIAEALAAGVTLYEKNGGLAFKQIAGFPPQLKQQVVEYKSEIIAYFQQQSRDVANSSPKIVAQPSAGKILPLSFAQEGLWFIEQLQGSKQYYMPAEFLLRGKLNIQAMRSAVQDVVQRHEILRARFVKNEQDGQPQLQITDDISAPFEWLDASVAAEETRQAYIASRIAAHQNKPFDLAHDCLLRVLVVSDGDEHHLAFNMHHIVSDGVSIALLAQEIEAGYCKHIGASYTPLATMQVQYSDFSQWQRAQLTPDRIEAPLAQLKQQFGELAPLQSLPCDFVRPAVQSLTGKIYRQALDASLFAAISTQAKSLQLTPFMWLLNTFMLFIARLTQSQQVVVGTPELGRHHSELTPLIGLFVNTLVMHAKLESDMPFSQWLQQQKALNLAAFEYRDIPFDKVVEAVGAPRDLSHHPLVQILFTLETRDERAFKLPGLSVQEVQKQQADSIAVKCDLELNAVVDEQALYLHWKFDSHLYTEETIKHWADCFHTLLQACVTAPHTAVGELALLNQKQQQALITGAQCQAATWPKQDTITSLFTRYAEHFATRTAVQDSTTMLNYRELNDRVNALAVMLLQQGVTPRTMLVVSVSRSIEMIVTLLAVLRVGAAYVPVDPDYPQERIEYILGDVQSPWLLCDNATQAQFSQLSYQLINVSQAEHQASREALKQLDAIQIEPQDLAYMIYTSGTTGRPKGVQIEHRHVVRLLHVEPNLFDFNEQDIWTLFHSFCFDFSVWEMYGALLFGGHLVVVDKATAQDTQAFAQLLVDARVTVLNQTPSAFYALQATLLNDSQLASQCAVRYVIFGGEALQPSKLQPWAQHLPNCQLINMYGITETTVHVTFKALEPADLTLGTSNIGRAIPTTSCYVLDDKQRLLPQGVVGELYVGGEGVCRGYWQRDELNATRFIQNPFSEASEQRLYRSGDLVRLMASGELSYVGRIDDQVKVRGYRIELGEIENQLRQHPEVAEVTVLLNRQDPENVWICAFVVLHKQVEFDDITLVMQQFLKQNLPDHMLPAKVQAVAAMPLTSNGKVDKKALLQQLDTSFNENTYEAPIGELETQLASYFAEILQCESVGRYDDFFRLGGHSLLAAKLANHIRKTLQIELPLQTIFTHPTVQGLATALEKQDTQLSTIAVVDKTNGAVLSFAQQRLWTLDQMQQGSQQYQIQALLAFSGKLDLSAFEQSWQKVLSRHQVLHSAITNTNGQPKQYLVALPEHFVTLIDVSTQSPLWQNLFWQRTVRDDQAQGFDFSKDLMIRATLVRFSSGYHRLIVNMHHIASDARSIEVLMRELTQFYAHYAQGCELAHDLITPSEVQYADYAHWHRAQCQGAQQSADMKFWSAHLDGAPPLHQLPLDTPRGQAMNNSAQAFNQQLNAETWQQLQQHCQRLAITPFIWLHSAYAVMLAKFSQVDDIVIGAPFSGRHHPQVEQLIGFFVNALPIRVRLDWQQNFSQLLDIQKEQIEQVHQHQSLPFEQLIDHLGVSRELSHQSVFQLSFAFNPEPQHTPEFVGLSTEVLTSENMRAKFDLELSATVSGQGLRLHWLYNSGLFEKETVASIAECFNVVIAQLLTQPDCALADIKLCKEQPLADYAISGKSAPEHLEQSVLEQIERNMAEPAQAERLAVIDTNSNQTLSYGELNERSKTLAALLLSEGLQPEQPVLVAMTGSADLIVAMLAVLKAGGCYVPVDPHYPQARVNYIAKDSGAALILTKCEFAARFESAELDDNHIDAEYRSPHVICVDNANVRARLAAISLPQQFPKVKAEQLAYVIYTSGTTGNPKGVMIAHQGLANLCGWHQRAFVVDNHSVASQTANPAFDAATWEIWPYLCAGASLVCVTKALLQSPAELTACFNTHQVTHSFIATPIAQALLTESLFNPQSLRYLLVGGDKLGALQAKEYGFTLVNNYGPTEASVVATSGVVEFDEQVPDIGLPVDNSQLFILDPQLRAVPQGMIGELYITGAGLARGYLHQSQLSAERFIELQASPSQTVRAYKTGDLVRQLSNGRIAYMGRNDGQVKLRGYRIELAEIEQQIGLLSGVQECAVQITKSASGQPQLQAFVVANIEPKELQTQLKERLPSYMVPEHFVMLEKLPLTPHGKVDHRALATLGKTQQTITVTEQSALVPQANSLVAQLLAIYRQVLNTPSMTAEDDYFALGGDSILSIQIASKAKALKLPVSATDVFTYPSASALAARLTQQDIHLSIGKERQPLVGQLDKLPIQHWFFAQKFAKPSHWDQSVLVSVDKSVTPAQLMEVVKYLFTQHDALRLVVADENTLFVRDGIDIQKVFTAHTLERDAWQAELSEFSEQVQQGFAFTGTPLFKAVLFVTPDGEANNRLLFSAHHLLVDGVSWRVLLEDVSQLLLQQINNVPLELPAASANLAELADFYRELASNERDLRKWQKVAALAESSRLLSLKDTKATPAIAKVRHTLSAAYTRALLGPANTSYGTTAQALLLSALAWCAQKRGAGSEVIMLEGHGRELLTEALDSSRTIGWLTALYPMPLFSNGSRLHDVICSIKAKLERSAKVASSYGAARYLHPEPNVRSSLEIDTRDLLFFNYLGQLDTVIEQQGLLGDARESTGTLVAESNLSYFGAQLTAAVVDGQLALTLEFDSQRLASEAAERLSKEILESLIEVIEHCQSQPQRHYTVSDFALLSGISERQLQRILGQFDEEVEDIYPLTGLQQGMWFHSQTARETHTQSTLPYVEQTSLLLQGCVDIEALSYAWQQLIKQHSILRTAFIDVAGEPLQVVCKHADVPLTLLHSDAVAEEQSHMVKSQAAVELAEPLRLSQAPCMRLCLIVFEDGNVGVVWTYHHLIMDGWSLPVLFAELLAFYQARCQGELRPIVVDNFRDHIEYSHMHVDRDEAFWREYLSGVTTPTLLSEKVLHTENHTENKAAGVKELSVTLPQSLQDAVTRFTSEQGLTINQFIQGLWAYWVASCCNEPYALFGQTIAGRPTALSRMAQRVGLYINTQAVHVAIDHNARVKDYLQAVKSQLTALAQHPHTPLTQVHQWSGIENDSPLFDCLYVFENYPQDPLQNSAALPFIATTLSEVDETHYPLTFVVGVGAGLSLTLSYQQQCFDEVFIEQSLAAMQQLMLAATQQPEQTLGKLSWQPQHAQYSKALPLPTFALTQAAPYQTPSLPIQQLFAQIAAEFPEHIAIREYSSVSEEARCYHYSQLDKDANQFAHYLASRLELNTAPVVIGLCLEANYQLIVAMLAVLKLGAAYLPIAPTLPESRRRLLLQSANAAMLVTKIEYWQGSSEQVVPQVDVDSIQGALAEQPSRCFTAPCKIDDLCYVIYTSGTTGMPKGVMVEHASVVNYVQALASQYAITPSDNYLQFASMSFDVFAEEVFCTLLRGATLVMAPTDDMLDPNKLAQLSQDAELTLMSLPTAYWHQLAATSVTLPSSLRIITIGGEQMQIAALTDWQQRYGDRIRIINAYGPTEATISATLNDVTHFSGARVPIGQPVEGLSLYLLDEQLRAVATGVEGDLYIAGIGLARGYLNDKEKTQQAFIIEPNSGQRLYKTGDRACCLASNELLYLGRGDDQVKVRGYRIELGEIERQLQLLDEVAACAVVVREDSSNNAQLVAFVQSTQHTEVGDAALRAQLRALLPAYMVPELFQFVSQLPLTTNGKVDRKQLIALAGSYTPPQSQRQEAKQERLTPLQTQLAQQFACRLQVDGVCLDDNFFNLGGHSLLAMRLVGDINQHLQLNFPLSALFEYPTVRGLSQYIQALRDGLGERDSKPQSLETLVCLQEGELGFTPVVLIAGAGGWLMAFHALVGGLDSRIPVYGLQPEALAEEPETLTSIGRTAEYYLSVLADAELGEQVHLVGHSFGSFIAYQLAILLEQQGRIGCSVTVIDTPVPSNPALNLDEAQIAQMMLDNLVAFFRLSVSDAEISAYKQGNASARIAYLNRWIHQAGFNFSDAHLRHFQQVFSAQLRANIEMPSMLSDTPICVVKTQQTQEFEGHPVNKDMGWKPFSHSLSCYEVKGDHLSCLQAEQVGQLVNIIERNYVLH</sequence>
<dbReference type="Proteomes" id="UP000646877">
    <property type="component" value="Unassembled WGS sequence"/>
</dbReference>
<dbReference type="GO" id="GO:0043041">
    <property type="term" value="P:amino acid activation for nonribosomal peptide biosynthetic process"/>
    <property type="evidence" value="ECO:0007669"/>
    <property type="project" value="TreeGrafter"/>
</dbReference>
<name>A0A8I2KNW6_9GAMM</name>
<keyword evidence="3" id="KW-0597">Phosphoprotein</keyword>
<comment type="cofactor">
    <cofactor evidence="1">
        <name>pantetheine 4'-phosphate</name>
        <dbReference type="ChEBI" id="CHEBI:47942"/>
    </cofactor>
</comment>
<accession>A0A8I2KNW6</accession>
<dbReference type="InterPro" id="IPR023213">
    <property type="entry name" value="CAT-like_dom_sf"/>
</dbReference>
<dbReference type="GO" id="GO:0003824">
    <property type="term" value="F:catalytic activity"/>
    <property type="evidence" value="ECO:0007669"/>
    <property type="project" value="InterPro"/>
</dbReference>
<dbReference type="InterPro" id="IPR045851">
    <property type="entry name" value="AMP-bd_C_sf"/>
</dbReference>
<dbReference type="Proteomes" id="UP001304419">
    <property type="component" value="Chromosome 1"/>
</dbReference>
<dbReference type="InterPro" id="IPR029058">
    <property type="entry name" value="AB_hydrolase_fold"/>
</dbReference>
<dbReference type="PANTHER" id="PTHR45527:SF14">
    <property type="entry name" value="PLIPASTATIN SYNTHASE SUBUNIT B"/>
    <property type="match status" value="1"/>
</dbReference>
<dbReference type="InterPro" id="IPR041464">
    <property type="entry name" value="TubC_N"/>
</dbReference>
<evidence type="ECO:0000256" key="3">
    <source>
        <dbReference type="ARBA" id="ARBA00022553"/>
    </source>
</evidence>
<dbReference type="EMBL" id="CP137578">
    <property type="protein sequence ID" value="WOX30459.1"/>
    <property type="molecule type" value="Genomic_DNA"/>
</dbReference>
<dbReference type="Pfam" id="PF00975">
    <property type="entry name" value="Thioesterase"/>
    <property type="match status" value="1"/>
</dbReference>
<dbReference type="InterPro" id="IPR006162">
    <property type="entry name" value="Ppantetheine_attach_site"/>
</dbReference>
<dbReference type="GO" id="GO:0072330">
    <property type="term" value="P:monocarboxylic acid biosynthetic process"/>
    <property type="evidence" value="ECO:0007669"/>
    <property type="project" value="UniProtKB-ARBA"/>
</dbReference>
<dbReference type="FunFam" id="3.30.300.30:FF:000015">
    <property type="entry name" value="Nonribosomal peptide synthase SidD"/>
    <property type="match status" value="2"/>
</dbReference>
<evidence type="ECO:0000313" key="8">
    <source>
        <dbReference type="Proteomes" id="UP001304419"/>
    </source>
</evidence>
<dbReference type="InterPro" id="IPR042099">
    <property type="entry name" value="ANL_N_sf"/>
</dbReference>
<evidence type="ECO:0000256" key="2">
    <source>
        <dbReference type="ARBA" id="ARBA00022450"/>
    </source>
</evidence>
<dbReference type="CDD" id="cd17643">
    <property type="entry name" value="A_NRPS_Cytc1-like"/>
    <property type="match status" value="1"/>
</dbReference>
<dbReference type="PROSITE" id="PS50075">
    <property type="entry name" value="CARRIER"/>
    <property type="match status" value="3"/>
</dbReference>
<dbReference type="Gene3D" id="3.40.50.1820">
    <property type="entry name" value="alpha/beta hydrolase"/>
    <property type="match status" value="1"/>
</dbReference>
<dbReference type="SUPFAM" id="SSF52777">
    <property type="entry name" value="CoA-dependent acyltransferases"/>
    <property type="match status" value="8"/>
</dbReference>
<dbReference type="EMBL" id="WEIA01000013">
    <property type="protein sequence ID" value="NLR23226.1"/>
    <property type="molecule type" value="Genomic_DNA"/>
</dbReference>
<dbReference type="PROSITE" id="PS00455">
    <property type="entry name" value="AMP_BINDING"/>
    <property type="match status" value="3"/>
</dbReference>
<dbReference type="FunFam" id="1.10.1200.10:FF:000016">
    <property type="entry name" value="Non-ribosomal peptide synthase"/>
    <property type="match status" value="1"/>
</dbReference>
<dbReference type="InterPro" id="IPR000873">
    <property type="entry name" value="AMP-dep_synth/lig_dom"/>
</dbReference>
<dbReference type="Pfam" id="PF00501">
    <property type="entry name" value="AMP-binding"/>
    <property type="match status" value="3"/>
</dbReference>
<keyword evidence="8" id="KW-1185">Reference proteome</keyword>
<evidence type="ECO:0000256" key="1">
    <source>
        <dbReference type="ARBA" id="ARBA00001957"/>
    </source>
</evidence>
<dbReference type="FunFam" id="3.40.50.980:FF:000002">
    <property type="entry name" value="Enterobactin synthetase component F"/>
    <property type="match status" value="1"/>
</dbReference>
<dbReference type="Pfam" id="PF00550">
    <property type="entry name" value="PP-binding"/>
    <property type="match status" value="3"/>
</dbReference>
<dbReference type="SUPFAM" id="SSF53474">
    <property type="entry name" value="alpha/beta-Hydrolases"/>
    <property type="match status" value="1"/>
</dbReference>
<organism evidence="5 7">
    <name type="scientific">Pseudoalteromonas maricaloris</name>
    <dbReference type="NCBI Taxonomy" id="184924"/>
    <lineage>
        <taxon>Bacteria</taxon>
        <taxon>Pseudomonadati</taxon>
        <taxon>Pseudomonadota</taxon>
        <taxon>Gammaproteobacteria</taxon>
        <taxon>Alteromonadales</taxon>
        <taxon>Pseudoalteromonadaceae</taxon>
        <taxon>Pseudoalteromonas</taxon>
    </lineage>
</organism>
<reference evidence="5" key="1">
    <citation type="submission" date="2019-10" db="EMBL/GenBank/DDBJ databases">
        <authorList>
            <person name="Paulsen S."/>
        </authorList>
    </citation>
    <scope>NUCLEOTIDE SEQUENCE</scope>
    <source>
        <strain evidence="5">LMG 19692</strain>
    </source>
</reference>
<dbReference type="CDD" id="cd05930">
    <property type="entry name" value="A_NRPS"/>
    <property type="match status" value="2"/>
</dbReference>
<evidence type="ECO:0000313" key="5">
    <source>
        <dbReference type="EMBL" id="NLR23226.1"/>
    </source>
</evidence>
<dbReference type="Pfam" id="PF00668">
    <property type="entry name" value="Condensation"/>
    <property type="match status" value="4"/>
</dbReference>
<dbReference type="SUPFAM" id="SSF56801">
    <property type="entry name" value="Acetyl-CoA synthetase-like"/>
    <property type="match status" value="3"/>
</dbReference>
<dbReference type="Gene3D" id="1.10.1200.10">
    <property type="entry name" value="ACP-like"/>
    <property type="match status" value="3"/>
</dbReference>
<dbReference type="NCBIfam" id="TIGR01733">
    <property type="entry name" value="AA-adenyl-dom"/>
    <property type="match status" value="3"/>
</dbReference>
<dbReference type="InterPro" id="IPR018247">
    <property type="entry name" value="EF_Hand_1_Ca_BS"/>
</dbReference>
<dbReference type="GO" id="GO:0031177">
    <property type="term" value="F:phosphopantetheine binding"/>
    <property type="evidence" value="ECO:0007669"/>
    <property type="project" value="InterPro"/>
</dbReference>
<dbReference type="Gene3D" id="3.30.559.30">
    <property type="entry name" value="Nonribosomal peptide synthetase, condensation domain"/>
    <property type="match status" value="4"/>
</dbReference>
<evidence type="ECO:0000259" key="4">
    <source>
        <dbReference type="PROSITE" id="PS50075"/>
    </source>
</evidence>
<dbReference type="InterPro" id="IPR025110">
    <property type="entry name" value="AMP-bd_C"/>
</dbReference>
<dbReference type="CDD" id="cd19531">
    <property type="entry name" value="LCL_NRPS-like"/>
    <property type="match status" value="2"/>
</dbReference>
<dbReference type="PANTHER" id="PTHR45527">
    <property type="entry name" value="NONRIBOSOMAL PEPTIDE SYNTHETASE"/>
    <property type="match status" value="1"/>
</dbReference>
<feature type="domain" description="Carrier" evidence="4">
    <location>
        <begin position="3666"/>
        <end position="3741"/>
    </location>
</feature>
<dbReference type="Pfam" id="PF13193">
    <property type="entry name" value="AMP-binding_C"/>
    <property type="match status" value="3"/>
</dbReference>
<dbReference type="NCBIfam" id="NF003417">
    <property type="entry name" value="PRK04813.1"/>
    <property type="match status" value="3"/>
</dbReference>
<dbReference type="Gene3D" id="2.30.38.10">
    <property type="entry name" value="Luciferase, Domain 3"/>
    <property type="match status" value="2"/>
</dbReference>
<dbReference type="InterPro" id="IPR020806">
    <property type="entry name" value="PKS_PP-bd"/>
</dbReference>
<dbReference type="RefSeq" id="WP_193522329.1">
    <property type="nucleotide sequence ID" value="NZ_CBCSDF010000007.1"/>
</dbReference>
<dbReference type="Pfam" id="PF18563">
    <property type="entry name" value="TubC_N"/>
    <property type="match status" value="1"/>
</dbReference>
<dbReference type="InterPro" id="IPR010071">
    <property type="entry name" value="AA_adenyl_dom"/>
</dbReference>
<dbReference type="InterPro" id="IPR001242">
    <property type="entry name" value="Condensation_dom"/>
</dbReference>
<keyword evidence="2" id="KW-0596">Phosphopantetheine</keyword>
<feature type="domain" description="Carrier" evidence="4">
    <location>
        <begin position="2129"/>
        <end position="2203"/>
    </location>
</feature>
<dbReference type="FunFam" id="3.40.50.12780:FF:000012">
    <property type="entry name" value="Non-ribosomal peptide synthetase"/>
    <property type="match status" value="1"/>
</dbReference>
<evidence type="ECO:0000313" key="6">
    <source>
        <dbReference type="EMBL" id="WOX30459.1"/>
    </source>
</evidence>
<evidence type="ECO:0000313" key="7">
    <source>
        <dbReference type="Proteomes" id="UP000646877"/>
    </source>
</evidence>
<dbReference type="InterPro" id="IPR020845">
    <property type="entry name" value="AMP-binding_CS"/>
</dbReference>
<dbReference type="InterPro" id="IPR009081">
    <property type="entry name" value="PP-bd_ACP"/>
</dbReference>
<dbReference type="GO" id="GO:0044550">
    <property type="term" value="P:secondary metabolite biosynthetic process"/>
    <property type="evidence" value="ECO:0007669"/>
    <property type="project" value="TreeGrafter"/>
</dbReference>
<reference evidence="6 8" key="2">
    <citation type="submission" date="2023-10" db="EMBL/GenBank/DDBJ databases">
        <title>To unveil natural product biosynthetic capacity in Pseudoalteromonas.</title>
        <authorList>
            <person name="Wang J."/>
        </authorList>
    </citation>
    <scope>NUCLEOTIDE SEQUENCE [LARGE SCALE GENOMIC DNA]</scope>
    <source>
        <strain evidence="6 8">DSM 15914</strain>
    </source>
</reference>
<dbReference type="InterPro" id="IPR036736">
    <property type="entry name" value="ACP-like_sf"/>
</dbReference>
<dbReference type="Gene3D" id="3.30.300.30">
    <property type="match status" value="3"/>
</dbReference>
<feature type="domain" description="Carrier" evidence="4">
    <location>
        <begin position="1059"/>
        <end position="1134"/>
    </location>
</feature>
<dbReference type="SUPFAM" id="SSF47336">
    <property type="entry name" value="ACP-like"/>
    <property type="match status" value="3"/>
</dbReference>
<dbReference type="Gene3D" id="3.30.559.10">
    <property type="entry name" value="Chloramphenicol acetyltransferase-like domain"/>
    <property type="match status" value="4"/>
</dbReference>
<proteinExistence type="predicted"/>
<dbReference type="Gene3D" id="3.40.50.980">
    <property type="match status" value="4"/>
</dbReference>